<gene>
    <name evidence="1" type="ORF">HLH34_04250</name>
</gene>
<proteinExistence type="predicted"/>
<evidence type="ECO:0000313" key="2">
    <source>
        <dbReference type="Proteomes" id="UP000555756"/>
    </source>
</evidence>
<protein>
    <submittedName>
        <fullName evidence="1">Uncharacterized protein</fullName>
    </submittedName>
</protein>
<sequence length="95" mass="10679">MTKSVPAIDLMRQLENCAPDRQERVTKLLEDISFLRRSAELSRHQGNTDMAETLVNVAIGLAQEIEDIILRNPGVPHIPPVPRASRMIPHRGFIS</sequence>
<dbReference type="AlphaFoldDB" id="A0A7W4JQQ2"/>
<dbReference type="EMBL" id="JABEQF010000003">
    <property type="protein sequence ID" value="MBB2189175.1"/>
    <property type="molecule type" value="Genomic_DNA"/>
</dbReference>
<dbReference type="RefSeq" id="WP_183118371.1">
    <property type="nucleotide sequence ID" value="NZ_JABEQF010000003.1"/>
</dbReference>
<evidence type="ECO:0000313" key="1">
    <source>
        <dbReference type="EMBL" id="MBB2189175.1"/>
    </source>
</evidence>
<comment type="caution">
    <text evidence="1">The sequence shown here is derived from an EMBL/GenBank/DDBJ whole genome shotgun (WGS) entry which is preliminary data.</text>
</comment>
<accession>A0A7W4JQQ2</accession>
<reference evidence="1 2" key="1">
    <citation type="submission" date="2020-04" db="EMBL/GenBank/DDBJ databases">
        <title>Description of novel Gluconacetobacter.</title>
        <authorList>
            <person name="Sombolestani A."/>
        </authorList>
    </citation>
    <scope>NUCLEOTIDE SEQUENCE [LARGE SCALE GENOMIC DNA]</scope>
    <source>
        <strain evidence="1 2">LMG 21311</strain>
    </source>
</reference>
<keyword evidence="2" id="KW-1185">Reference proteome</keyword>
<name>A0A7W4JQQ2_9PROT</name>
<organism evidence="1 2">
    <name type="scientific">Gluconacetobacter azotocaptans</name>
    <dbReference type="NCBI Taxonomy" id="142834"/>
    <lineage>
        <taxon>Bacteria</taxon>
        <taxon>Pseudomonadati</taxon>
        <taxon>Pseudomonadota</taxon>
        <taxon>Alphaproteobacteria</taxon>
        <taxon>Acetobacterales</taxon>
        <taxon>Acetobacteraceae</taxon>
        <taxon>Gluconacetobacter</taxon>
    </lineage>
</organism>
<dbReference type="Proteomes" id="UP000555756">
    <property type="component" value="Unassembled WGS sequence"/>
</dbReference>